<dbReference type="AlphaFoldDB" id="A0AAD9TGE6"/>
<proteinExistence type="predicted"/>
<evidence type="ECO:0000313" key="1">
    <source>
        <dbReference type="EMBL" id="KAK2635123.1"/>
    </source>
</evidence>
<organism evidence="1 2">
    <name type="scientific">Dipteronia dyeriana</name>
    <dbReference type="NCBI Taxonomy" id="168575"/>
    <lineage>
        <taxon>Eukaryota</taxon>
        <taxon>Viridiplantae</taxon>
        <taxon>Streptophyta</taxon>
        <taxon>Embryophyta</taxon>
        <taxon>Tracheophyta</taxon>
        <taxon>Spermatophyta</taxon>
        <taxon>Magnoliopsida</taxon>
        <taxon>eudicotyledons</taxon>
        <taxon>Gunneridae</taxon>
        <taxon>Pentapetalae</taxon>
        <taxon>rosids</taxon>
        <taxon>malvids</taxon>
        <taxon>Sapindales</taxon>
        <taxon>Sapindaceae</taxon>
        <taxon>Hippocastanoideae</taxon>
        <taxon>Acereae</taxon>
        <taxon>Dipteronia</taxon>
    </lineage>
</organism>
<dbReference type="PANTHER" id="PTHR31973:SF187">
    <property type="entry name" value="MUTATOR TRANSPOSASE MUDRA PROTEIN"/>
    <property type="match status" value="1"/>
</dbReference>
<dbReference type="PANTHER" id="PTHR31973">
    <property type="entry name" value="POLYPROTEIN, PUTATIVE-RELATED"/>
    <property type="match status" value="1"/>
</dbReference>
<sequence>MNEIGVIDPAAKSWQQNNDTEHWYRFAYDQNIRCDHVTNNMTKAFNNMLGFYRDASYLQLLEFVRRMIMRKFQERKEECETWNFVLPQRVNAKILKHGRESRLLTIIAVWNGEYEILGPTGGYGVKLREYSYQCGYWQMSEIPCTHAMATISH</sequence>
<keyword evidence="2" id="KW-1185">Reference proteome</keyword>
<reference evidence="1" key="1">
    <citation type="journal article" date="2023" name="Plant J.">
        <title>Genome sequences and population genomics provide insights into the demographic history, inbreeding, and mutation load of two 'living fossil' tree species of Dipteronia.</title>
        <authorList>
            <person name="Feng Y."/>
            <person name="Comes H.P."/>
            <person name="Chen J."/>
            <person name="Zhu S."/>
            <person name="Lu R."/>
            <person name="Zhang X."/>
            <person name="Li P."/>
            <person name="Qiu J."/>
            <person name="Olsen K.M."/>
            <person name="Qiu Y."/>
        </authorList>
    </citation>
    <scope>NUCLEOTIDE SEQUENCE</scope>
    <source>
        <strain evidence="1">KIB01</strain>
    </source>
</reference>
<dbReference type="EMBL" id="JANJYI010000009">
    <property type="protein sequence ID" value="KAK2635123.1"/>
    <property type="molecule type" value="Genomic_DNA"/>
</dbReference>
<evidence type="ECO:0000313" key="2">
    <source>
        <dbReference type="Proteomes" id="UP001280121"/>
    </source>
</evidence>
<evidence type="ECO:0008006" key="3">
    <source>
        <dbReference type="Google" id="ProtNLM"/>
    </source>
</evidence>
<comment type="caution">
    <text evidence="1">The sequence shown here is derived from an EMBL/GenBank/DDBJ whole genome shotgun (WGS) entry which is preliminary data.</text>
</comment>
<protein>
    <recommendedName>
        <fullName evidence="3">Zinc finger PMZ-type domain-containing protein</fullName>
    </recommendedName>
</protein>
<accession>A0AAD9TGE6</accession>
<name>A0AAD9TGE6_9ROSI</name>
<gene>
    <name evidence="1" type="ORF">Ddye_029915</name>
</gene>
<dbReference type="Proteomes" id="UP001280121">
    <property type="component" value="Unassembled WGS sequence"/>
</dbReference>